<keyword evidence="8 9" id="KW-0804">Transcription</keyword>
<dbReference type="Pfam" id="PF00309">
    <property type="entry name" value="Sigma54_AID"/>
    <property type="match status" value="1"/>
</dbReference>
<dbReference type="Pfam" id="PF04552">
    <property type="entry name" value="Sigma54_DBD"/>
    <property type="match status" value="1"/>
</dbReference>
<gene>
    <name evidence="13" type="ORF">HMPREF1476_02200</name>
</gene>
<name>S3B8S9_9BURK</name>
<evidence type="ECO:0000256" key="4">
    <source>
        <dbReference type="ARBA" id="ARBA00022695"/>
    </source>
</evidence>
<evidence type="ECO:0000256" key="2">
    <source>
        <dbReference type="ARBA" id="ARBA00022478"/>
    </source>
</evidence>
<evidence type="ECO:0000256" key="5">
    <source>
        <dbReference type="ARBA" id="ARBA00023015"/>
    </source>
</evidence>
<protein>
    <recommendedName>
        <fullName evidence="9">RNA polymerase sigma-54 factor</fullName>
    </recommendedName>
</protein>
<dbReference type="NCBIfam" id="TIGR02395">
    <property type="entry name" value="rpoN_sigma"/>
    <property type="match status" value="1"/>
</dbReference>
<dbReference type="GO" id="GO:0006352">
    <property type="term" value="P:DNA-templated transcription initiation"/>
    <property type="evidence" value="ECO:0007669"/>
    <property type="project" value="InterPro"/>
</dbReference>
<evidence type="ECO:0000256" key="9">
    <source>
        <dbReference type="PIRNR" id="PIRNR000774"/>
    </source>
</evidence>
<comment type="similarity">
    <text evidence="1 9">Belongs to the sigma-54 factor family.</text>
</comment>
<comment type="caution">
    <text evidence="13">The sequence shown here is derived from an EMBL/GenBank/DDBJ whole genome shotgun (WGS) entry which is preliminary data.</text>
</comment>
<evidence type="ECO:0000256" key="8">
    <source>
        <dbReference type="ARBA" id="ARBA00023163"/>
    </source>
</evidence>
<evidence type="ECO:0000256" key="1">
    <source>
        <dbReference type="ARBA" id="ARBA00008798"/>
    </source>
</evidence>
<dbReference type="PANTHER" id="PTHR32248">
    <property type="entry name" value="RNA POLYMERASE SIGMA-54 FACTOR"/>
    <property type="match status" value="1"/>
</dbReference>
<dbReference type="GO" id="GO:0001216">
    <property type="term" value="F:DNA-binding transcription activator activity"/>
    <property type="evidence" value="ECO:0007669"/>
    <property type="project" value="InterPro"/>
</dbReference>
<dbReference type="STRING" id="1203554.HMPREF1476_02200"/>
<organism evidence="13 14">
    <name type="scientific">Sutterella wadsworthensis HGA0223</name>
    <dbReference type="NCBI Taxonomy" id="1203554"/>
    <lineage>
        <taxon>Bacteria</taxon>
        <taxon>Pseudomonadati</taxon>
        <taxon>Pseudomonadota</taxon>
        <taxon>Betaproteobacteria</taxon>
        <taxon>Burkholderiales</taxon>
        <taxon>Sutterellaceae</taxon>
        <taxon>Sutterella</taxon>
    </lineage>
</organism>
<dbReference type="InterPro" id="IPR000394">
    <property type="entry name" value="RNA_pol_sigma_54"/>
</dbReference>
<dbReference type="PANTHER" id="PTHR32248:SF4">
    <property type="entry name" value="RNA POLYMERASE SIGMA-54 FACTOR"/>
    <property type="match status" value="1"/>
</dbReference>
<dbReference type="PROSITE" id="PS00718">
    <property type="entry name" value="SIGMA54_2"/>
    <property type="match status" value="1"/>
</dbReference>
<dbReference type="AlphaFoldDB" id="S3B8S9"/>
<dbReference type="PIRSF" id="PIRSF000774">
    <property type="entry name" value="RpoN"/>
    <property type="match status" value="1"/>
</dbReference>
<dbReference type="GO" id="GO:0016779">
    <property type="term" value="F:nucleotidyltransferase activity"/>
    <property type="evidence" value="ECO:0007669"/>
    <property type="project" value="UniProtKB-KW"/>
</dbReference>
<accession>S3B8S9</accession>
<dbReference type="PRINTS" id="PR00045">
    <property type="entry name" value="SIGMA54FCT"/>
</dbReference>
<dbReference type="EMBL" id="ATCF01000034">
    <property type="protein sequence ID" value="EPD97723.1"/>
    <property type="molecule type" value="Genomic_DNA"/>
</dbReference>
<dbReference type="PROSITE" id="PS50044">
    <property type="entry name" value="SIGMA54_3"/>
    <property type="match status" value="1"/>
</dbReference>
<dbReference type="HOGENOM" id="CLU_020569_0_0_4"/>
<feature type="compositionally biased region" description="Basic and acidic residues" evidence="10">
    <location>
        <begin position="75"/>
        <end position="90"/>
    </location>
</feature>
<feature type="domain" description="RNA polymerase sigma factor 54 DNA-binding" evidence="11">
    <location>
        <begin position="324"/>
        <end position="479"/>
    </location>
</feature>
<evidence type="ECO:0000256" key="3">
    <source>
        <dbReference type="ARBA" id="ARBA00022679"/>
    </source>
</evidence>
<keyword evidence="6 9" id="KW-0731">Sigma factor</keyword>
<keyword evidence="5 9" id="KW-0805">Transcription regulation</keyword>
<sequence>MSFVSASLTTAPLQQQTLTPQQQYALKLLHMNAGELLAEAERAAEDNPLIECEELERPSADTQPTAGALHEETEAVRHEGESIAPEDHGPLENTYTSWTGSGAGDPDETPVIERVAAQRTLRDDLLEELGSLPDNPKIHPLVGCLIEELDDSGFLTTPLAEVAKSYMSIAAAPAADWQKALALLQTFDPPGVGASSPTDALILQVERRITEGTVKTAVGELLVVLLKNHLRQIAGNDRRALLAVAKGDETLLQDALALLQTLDPHPASGYAPEAVQYVIADIQVRHRGNRWEAMLNPQAQPAIRLSSMAQGLSVNESSPFGHYLAEARRLISGIEARQSTLLRTAQFAVDRQQAFFSEGRSALVPLAISEAAGALGVADSTVSRAVSGKFFQCPLGVFELRSLFMPPSVRAVDALGISQAVSPAKIRARICTLIAGEPPQKRLSDQALTELLNAEGFDITRRTVAKYRDLEGIPTARLRGR</sequence>
<dbReference type="InterPro" id="IPR038709">
    <property type="entry name" value="RpoN_core-bd_sf"/>
</dbReference>
<dbReference type="InterPro" id="IPR007046">
    <property type="entry name" value="RNA_pol_sigma_54_core-bd"/>
</dbReference>
<keyword evidence="14" id="KW-1185">Reference proteome</keyword>
<dbReference type="Gene3D" id="1.10.10.60">
    <property type="entry name" value="Homeodomain-like"/>
    <property type="match status" value="1"/>
</dbReference>
<evidence type="ECO:0000313" key="14">
    <source>
        <dbReference type="Proteomes" id="UP000014400"/>
    </source>
</evidence>
<dbReference type="InterPro" id="IPR007634">
    <property type="entry name" value="RNA_pol_sigma_54_DNA-bd"/>
</dbReference>
<dbReference type="GO" id="GO:0016987">
    <property type="term" value="F:sigma factor activity"/>
    <property type="evidence" value="ECO:0007669"/>
    <property type="project" value="UniProtKB-KW"/>
</dbReference>
<dbReference type="PATRIC" id="fig|1203554.3.peg.2282"/>
<proteinExistence type="inferred from homology"/>
<evidence type="ECO:0000259" key="12">
    <source>
        <dbReference type="Pfam" id="PF04963"/>
    </source>
</evidence>
<evidence type="ECO:0000256" key="7">
    <source>
        <dbReference type="ARBA" id="ARBA00023125"/>
    </source>
</evidence>
<evidence type="ECO:0000259" key="11">
    <source>
        <dbReference type="Pfam" id="PF04552"/>
    </source>
</evidence>
<dbReference type="RefSeq" id="WP_016475215.1">
    <property type="nucleotide sequence ID" value="NZ_KE150481.1"/>
</dbReference>
<feature type="region of interest" description="Disordered" evidence="10">
    <location>
        <begin position="75"/>
        <end position="107"/>
    </location>
</feature>
<comment type="function">
    <text evidence="9">Sigma factors are initiation factors that promote the attachment of RNA polymerase to specific initiation sites and are then released.</text>
</comment>
<dbReference type="Proteomes" id="UP000014400">
    <property type="component" value="Unassembled WGS sequence"/>
</dbReference>
<evidence type="ECO:0000313" key="13">
    <source>
        <dbReference type="EMBL" id="EPD97723.1"/>
    </source>
</evidence>
<dbReference type="GO" id="GO:0000428">
    <property type="term" value="C:DNA-directed RNA polymerase complex"/>
    <property type="evidence" value="ECO:0007669"/>
    <property type="project" value="UniProtKB-KW"/>
</dbReference>
<feature type="domain" description="RNA polymerase sigma factor 54 core-binding" evidence="12">
    <location>
        <begin position="114"/>
        <end position="307"/>
    </location>
</feature>
<evidence type="ECO:0000256" key="6">
    <source>
        <dbReference type="ARBA" id="ARBA00023082"/>
    </source>
</evidence>
<dbReference type="eggNOG" id="COG1508">
    <property type="taxonomic scope" value="Bacteria"/>
</dbReference>
<dbReference type="GO" id="GO:0003677">
    <property type="term" value="F:DNA binding"/>
    <property type="evidence" value="ECO:0007669"/>
    <property type="project" value="UniProtKB-KW"/>
</dbReference>
<dbReference type="Pfam" id="PF04963">
    <property type="entry name" value="Sigma54_CBD"/>
    <property type="match status" value="1"/>
</dbReference>
<keyword evidence="7 9" id="KW-0238">DNA-binding</keyword>
<reference evidence="13 14" key="1">
    <citation type="submission" date="2013-04" db="EMBL/GenBank/DDBJ databases">
        <title>The Genome Sequence of Sutterella wadsworthensis HGA0223.</title>
        <authorList>
            <consortium name="The Broad Institute Genomics Platform"/>
            <person name="Earl A."/>
            <person name="Ward D."/>
            <person name="Feldgarden M."/>
            <person name="Gevers D."/>
            <person name="Schmidt T.M."/>
            <person name="Dover J."/>
            <person name="Dai D."/>
            <person name="Walker B."/>
            <person name="Young S."/>
            <person name="Zeng Q."/>
            <person name="Gargeya S."/>
            <person name="Fitzgerald M."/>
            <person name="Haas B."/>
            <person name="Abouelleil A."/>
            <person name="Allen A.W."/>
            <person name="Alvarado L."/>
            <person name="Arachchi H.M."/>
            <person name="Berlin A.M."/>
            <person name="Chapman S.B."/>
            <person name="Gainer-Dewar J."/>
            <person name="Goldberg J."/>
            <person name="Griggs A."/>
            <person name="Gujja S."/>
            <person name="Hansen M."/>
            <person name="Howarth C."/>
            <person name="Imamovic A."/>
            <person name="Ireland A."/>
            <person name="Larimer J."/>
            <person name="McCowan C."/>
            <person name="Murphy C."/>
            <person name="Pearson M."/>
            <person name="Poon T.W."/>
            <person name="Priest M."/>
            <person name="Roberts A."/>
            <person name="Saif S."/>
            <person name="Shea T."/>
            <person name="Sisk P."/>
            <person name="Sykes S."/>
            <person name="Wortman J."/>
            <person name="Nusbaum C."/>
            <person name="Birren B."/>
        </authorList>
    </citation>
    <scope>NUCLEOTIDE SEQUENCE [LARGE SCALE GENOMIC DNA]</scope>
    <source>
        <strain evidence="13 14">HGA0223</strain>
    </source>
</reference>
<keyword evidence="2 9" id="KW-0240">DNA-directed RNA polymerase</keyword>
<dbReference type="Gene3D" id="1.10.10.1330">
    <property type="entry name" value="RNA polymerase sigma-54 factor, core-binding domain"/>
    <property type="match status" value="1"/>
</dbReference>
<evidence type="ECO:0000256" key="10">
    <source>
        <dbReference type="SAM" id="MobiDB-lite"/>
    </source>
</evidence>
<keyword evidence="3 9" id="KW-0808">Transferase</keyword>
<keyword evidence="4 9" id="KW-0548">Nucleotidyltransferase</keyword>